<evidence type="ECO:0000256" key="1">
    <source>
        <dbReference type="ARBA" id="ARBA00008645"/>
    </source>
</evidence>
<keyword evidence="4" id="KW-1185">Reference proteome</keyword>
<dbReference type="GO" id="GO:0016787">
    <property type="term" value="F:hydrolase activity"/>
    <property type="evidence" value="ECO:0007669"/>
    <property type="project" value="UniProtKB-KW"/>
</dbReference>
<dbReference type="Gene3D" id="1.20.1440.110">
    <property type="entry name" value="acylaminoacyl peptidase"/>
    <property type="match status" value="1"/>
</dbReference>
<dbReference type="Gene3D" id="3.40.50.1820">
    <property type="entry name" value="alpha/beta hydrolase"/>
    <property type="match status" value="1"/>
</dbReference>
<dbReference type="SUPFAM" id="SSF53474">
    <property type="entry name" value="alpha/beta-Hydrolases"/>
    <property type="match status" value="1"/>
</dbReference>
<accession>A0ABP9NGR8</accession>
<evidence type="ECO:0000313" key="4">
    <source>
        <dbReference type="Proteomes" id="UP001500804"/>
    </source>
</evidence>
<sequence>MSNNRTGPFWVDNPLWSSQLRRLIALAGRGGADLIEASSAVADVASGDHHGWYAAFHELAVRLEADGEAVTKTHPIAARDVLWRSSMYHRNAAAFLMPSDRRSLESLDGRRRTFRAAAELHPVPIEPVDIPFAGGDLPGYFCSPNRATGSEAPAVIVIGGTDGAAEEMYFAVGRALCDRGYAVLVFDGPGQGEALRRGVVARPDFEVAVSACVDQLRGRADVDPDRIGLIGHSLGGYYAARAAARERRLRATVVCSGPFDFGGTVAARIEQAPPDDPGVAFLTRLYTEITGTTSVAEALAVLADFHVRDLAVDIRAPLLAAYGEDDPLVGVANGERLVAAAGSTDKELMVFRSGRPGSTHCQQDAPVVAEYPIGNWIEEHV</sequence>
<dbReference type="EMBL" id="BAABJO010000007">
    <property type="protein sequence ID" value="GAA5118856.1"/>
    <property type="molecule type" value="Genomic_DNA"/>
</dbReference>
<reference evidence="4" key="1">
    <citation type="journal article" date="2019" name="Int. J. Syst. Evol. Microbiol.">
        <title>The Global Catalogue of Microorganisms (GCM) 10K type strain sequencing project: providing services to taxonomists for standard genome sequencing and annotation.</title>
        <authorList>
            <consortium name="The Broad Institute Genomics Platform"/>
            <consortium name="The Broad Institute Genome Sequencing Center for Infectious Disease"/>
            <person name="Wu L."/>
            <person name="Ma J."/>
        </authorList>
    </citation>
    <scope>NUCLEOTIDE SEQUENCE [LARGE SCALE GENOMIC DNA]</scope>
    <source>
        <strain evidence="4">JCM 18302</strain>
    </source>
</reference>
<dbReference type="PANTHER" id="PTHR22946:SF12">
    <property type="entry name" value="CONIDIAL PIGMENT BIOSYNTHESIS PROTEIN AYG1 (AFU_ORTHOLOGUE AFUA_2G17550)"/>
    <property type="match status" value="1"/>
</dbReference>
<dbReference type="InterPro" id="IPR029058">
    <property type="entry name" value="AB_hydrolase_fold"/>
</dbReference>
<dbReference type="PANTHER" id="PTHR22946">
    <property type="entry name" value="DIENELACTONE HYDROLASE DOMAIN-CONTAINING PROTEIN-RELATED"/>
    <property type="match status" value="1"/>
</dbReference>
<name>A0ABP9NGR8_9PSEU</name>
<organism evidence="3 4">
    <name type="scientific">Pseudonocardia adelaidensis</name>
    <dbReference type="NCBI Taxonomy" id="648754"/>
    <lineage>
        <taxon>Bacteria</taxon>
        <taxon>Bacillati</taxon>
        <taxon>Actinomycetota</taxon>
        <taxon>Actinomycetes</taxon>
        <taxon>Pseudonocardiales</taxon>
        <taxon>Pseudonocardiaceae</taxon>
        <taxon>Pseudonocardia</taxon>
    </lineage>
</organism>
<dbReference type="Proteomes" id="UP001500804">
    <property type="component" value="Unassembled WGS sequence"/>
</dbReference>
<dbReference type="Pfam" id="PF06500">
    <property type="entry name" value="FrsA-like"/>
    <property type="match status" value="1"/>
</dbReference>
<dbReference type="RefSeq" id="WP_345604999.1">
    <property type="nucleotide sequence ID" value="NZ_BAABJO010000007.1"/>
</dbReference>
<proteinExistence type="inferred from homology"/>
<dbReference type="InterPro" id="IPR010520">
    <property type="entry name" value="FrsA-like"/>
</dbReference>
<comment type="caution">
    <text evidence="3">The sequence shown here is derived from an EMBL/GenBank/DDBJ whole genome shotgun (WGS) entry which is preliminary data.</text>
</comment>
<comment type="similarity">
    <text evidence="1">Belongs to the AB hydrolase superfamily.</text>
</comment>
<evidence type="ECO:0000256" key="2">
    <source>
        <dbReference type="ARBA" id="ARBA00022801"/>
    </source>
</evidence>
<dbReference type="InterPro" id="IPR050261">
    <property type="entry name" value="FrsA_esterase"/>
</dbReference>
<gene>
    <name evidence="3" type="ORF">GCM10023320_23630</name>
</gene>
<protein>
    <submittedName>
        <fullName evidence="3">Alpha/beta hydrolase</fullName>
    </submittedName>
</protein>
<keyword evidence="2 3" id="KW-0378">Hydrolase</keyword>
<evidence type="ECO:0000313" key="3">
    <source>
        <dbReference type="EMBL" id="GAA5118856.1"/>
    </source>
</evidence>